<evidence type="ECO:0000313" key="2">
    <source>
        <dbReference type="WBParaSite" id="RSKR_0001132100.1"/>
    </source>
</evidence>
<reference evidence="2" key="1">
    <citation type="submission" date="2016-11" db="UniProtKB">
        <authorList>
            <consortium name="WormBaseParasite"/>
        </authorList>
    </citation>
    <scope>IDENTIFICATION</scope>
    <source>
        <strain evidence="2">KR3021</strain>
    </source>
</reference>
<organism evidence="1 2">
    <name type="scientific">Rhabditophanes sp. KR3021</name>
    <dbReference type="NCBI Taxonomy" id="114890"/>
    <lineage>
        <taxon>Eukaryota</taxon>
        <taxon>Metazoa</taxon>
        <taxon>Ecdysozoa</taxon>
        <taxon>Nematoda</taxon>
        <taxon>Chromadorea</taxon>
        <taxon>Rhabditida</taxon>
        <taxon>Tylenchina</taxon>
        <taxon>Panagrolaimomorpha</taxon>
        <taxon>Strongyloidoidea</taxon>
        <taxon>Alloionematidae</taxon>
        <taxon>Rhabditophanes</taxon>
    </lineage>
</organism>
<sequence length="1037" mass="113014">MPPQKKFSKDTPDIEALLEANPRVKTNAEAITTSETKKNKYLWKRNADHGCNSKDDNKYLNDFRNINHTTYSERGALREASRCLMCPESPCSSSCPTSIDVKAFIGCIKSKNYYGAARIIFSDNPNGLTCAMICPTSTLCVGSCNLFGTEEGPINIGGLQEFATDTFKKMNIRQIVSREIEAQRNESHNQPIALVGCGPASISCSTYLARLGYTDITIYEKNKYIGGLSSSEIPQYRLPYSVVDFEIQLARDIGVKIVTGKNLHTTDITVQKLHDEGAKAVFIGIGMPEAKRPAFSEGLTMENGFYTSKEFLPLAAKASKPGLPGGCAPKLPSLKGRVVVLGAGDTAFDCATTSLRCGASKVTVVFRKGFTGIRAVPEEMELAREEKCEFLPFMSPRKINTKDGKIVSIEFAKTEQDDEGNWYEDDEQRLTLKVDYVISAFGSTLLDKNVTDAMLPVKLNKWGTVDVNPKDQSTSVPWVFCGGDAGGVAETTVESTNDGKIAAWAMHRYLQSLVGNDVGLKPVLPMFYTPIDYVDISVEMCGIKFENPFGLASAPPTTSGPMIRRAFEQGWGFVLTKTFGLDKDLVTNVSPRIVRGPTGGPLYGPSQSAFFNIELISEKTMTYWLTCIRELKEDFPTKVIIASIMCSFHKDDWQTLAKAAQDAGADALELNLSCPHMGTHKMGIACGQDPLIVTEICKWISEVVTIPFFPKMTPNITDITAIAQAAKDGNASGVTATNTVSSLMNLKGNGVPWPAVGTENKTTYGGLSGNAIRPIALRAVALIAKAIPGFPILATGGIDSAESALSFLHSGASVVQICSAVQNVDFTVIQDYISGLKTMLYMKSIGQLQEWDGQSPPVQKHQLGKPIIVKNTGLPYFGKYMDERYALERKMIMETDLLEIHPNEFASRPDFQPAAIPTIQDVIGLSLPMIGEYNVLDNIKQKVALIDDDLCITCGACFTSCADSGYQAITFDKVTHKPCVIDKCTGCTICVSVCPIPECIQMVEKTIPHVIERGIPVSSDVVFENNGRIILNQNYVA</sequence>
<dbReference type="Proteomes" id="UP000095286">
    <property type="component" value="Unplaced"/>
</dbReference>
<protein>
    <submittedName>
        <fullName evidence="2">Dihydropyrimidine dehydrogenase [NADP(+)]</fullName>
    </submittedName>
</protein>
<proteinExistence type="predicted"/>
<name>A0AC35UG89_9BILA</name>
<dbReference type="WBParaSite" id="RSKR_0001132100.1">
    <property type="protein sequence ID" value="RSKR_0001132100.1"/>
    <property type="gene ID" value="RSKR_0001132100"/>
</dbReference>
<evidence type="ECO:0000313" key="1">
    <source>
        <dbReference type="Proteomes" id="UP000095286"/>
    </source>
</evidence>
<accession>A0AC35UG89</accession>